<accession>A0ACC2WZI7</accession>
<reference evidence="1" key="1">
    <citation type="submission" date="2023-04" db="EMBL/GenBank/DDBJ databases">
        <title>Draft Genome sequencing of Naganishia species isolated from polar environments using Oxford Nanopore Technology.</title>
        <authorList>
            <person name="Leo P."/>
            <person name="Venkateswaran K."/>
        </authorList>
    </citation>
    <scope>NUCLEOTIDE SEQUENCE</scope>
    <source>
        <strain evidence="1">MNA-CCFEE 5262</strain>
    </source>
</reference>
<proteinExistence type="predicted"/>
<dbReference type="Proteomes" id="UP001230649">
    <property type="component" value="Unassembled WGS sequence"/>
</dbReference>
<evidence type="ECO:0000313" key="2">
    <source>
        <dbReference type="Proteomes" id="UP001230649"/>
    </source>
</evidence>
<sequence>MPVAKARQFGGALGDISGAPYAPSGVEVIQARSITVCACTSRGTLDRALKADSSSTPTSALTLAIMDSDALFHVKQLFWQGRLINFPVYIMLSTDHPIAYSTSGSYKGCIEEATSADINDLSDPESLSRALYAARSHLALHPPATSSAVELLSSALSSNEPPASARAVKSFAEFLGASDEDKESKLEELRDLLLEYEGEEVNEDTREEERIVRCMAGTAFILQNEVEEAVTTLTEGCGKTDLECTALLIQLLLSLDRRDIAQTMYQSAKVWGEDSLLIQIMEAWIGMKTGGRPLNQSYYLYEELYQQPSGRTPAVLASHAAAHLLLGHVDEAKADILEAQQRPDGQQDPAVLSVAASLNMPEAYQQLSSVAPEHPFVSNIEARSAAFDEAAAKFKVSA</sequence>
<keyword evidence="2" id="KW-1185">Reference proteome</keyword>
<protein>
    <submittedName>
        <fullName evidence="1">Uncharacterized protein</fullName>
    </submittedName>
</protein>
<comment type="caution">
    <text evidence="1">The sequence shown here is derived from an EMBL/GenBank/DDBJ whole genome shotgun (WGS) entry which is preliminary data.</text>
</comment>
<name>A0ACC2WZI7_9TREE</name>
<organism evidence="1 2">
    <name type="scientific">Naganishia adeliensis</name>
    <dbReference type="NCBI Taxonomy" id="92952"/>
    <lineage>
        <taxon>Eukaryota</taxon>
        <taxon>Fungi</taxon>
        <taxon>Dikarya</taxon>
        <taxon>Basidiomycota</taxon>
        <taxon>Agaricomycotina</taxon>
        <taxon>Tremellomycetes</taxon>
        <taxon>Filobasidiales</taxon>
        <taxon>Filobasidiaceae</taxon>
        <taxon>Naganishia</taxon>
    </lineage>
</organism>
<gene>
    <name evidence="1" type="ORF">QFC20_000670</name>
</gene>
<evidence type="ECO:0000313" key="1">
    <source>
        <dbReference type="EMBL" id="KAJ9116735.1"/>
    </source>
</evidence>
<dbReference type="EMBL" id="JASBWS010000003">
    <property type="protein sequence ID" value="KAJ9116735.1"/>
    <property type="molecule type" value="Genomic_DNA"/>
</dbReference>